<dbReference type="EMBL" id="JAHRIP010000410">
    <property type="protein sequence ID" value="MEQ2279291.1"/>
    <property type="molecule type" value="Genomic_DNA"/>
</dbReference>
<name>A0ABV0XCW4_9TELE</name>
<keyword evidence="2" id="KW-1185">Reference proteome</keyword>
<proteinExistence type="predicted"/>
<evidence type="ECO:0000313" key="1">
    <source>
        <dbReference type="EMBL" id="MEQ2279291.1"/>
    </source>
</evidence>
<protein>
    <submittedName>
        <fullName evidence="1">Uncharacterized protein</fullName>
    </submittedName>
</protein>
<organism evidence="1 2">
    <name type="scientific">Ameca splendens</name>
    <dbReference type="NCBI Taxonomy" id="208324"/>
    <lineage>
        <taxon>Eukaryota</taxon>
        <taxon>Metazoa</taxon>
        <taxon>Chordata</taxon>
        <taxon>Craniata</taxon>
        <taxon>Vertebrata</taxon>
        <taxon>Euteleostomi</taxon>
        <taxon>Actinopterygii</taxon>
        <taxon>Neopterygii</taxon>
        <taxon>Teleostei</taxon>
        <taxon>Neoteleostei</taxon>
        <taxon>Acanthomorphata</taxon>
        <taxon>Ovalentaria</taxon>
        <taxon>Atherinomorphae</taxon>
        <taxon>Cyprinodontiformes</taxon>
        <taxon>Goodeidae</taxon>
        <taxon>Ameca</taxon>
    </lineage>
</organism>
<accession>A0ABV0XCW4</accession>
<reference evidence="1 2" key="1">
    <citation type="submission" date="2021-06" db="EMBL/GenBank/DDBJ databases">
        <authorList>
            <person name="Palmer J.M."/>
        </authorList>
    </citation>
    <scope>NUCLEOTIDE SEQUENCE [LARGE SCALE GENOMIC DNA]</scope>
    <source>
        <strain evidence="1 2">AS_MEX2019</strain>
        <tissue evidence="1">Muscle</tissue>
    </source>
</reference>
<sequence>MEGFSRAGTFSNRVLKAARAVRPSCSDADGWNSWCSCKVTQGWGDGSAAAVNAQENRKAGFPLVSVDCTVIVSLLLQPHTSATLPEATGNPEPITLGHSPGFTWSASPQGCGSYGVSSFHS</sequence>
<dbReference type="Proteomes" id="UP001469553">
    <property type="component" value="Unassembled WGS sequence"/>
</dbReference>
<comment type="caution">
    <text evidence="1">The sequence shown here is derived from an EMBL/GenBank/DDBJ whole genome shotgun (WGS) entry which is preliminary data.</text>
</comment>
<gene>
    <name evidence="1" type="ORF">AMECASPLE_007914</name>
</gene>
<evidence type="ECO:0000313" key="2">
    <source>
        <dbReference type="Proteomes" id="UP001469553"/>
    </source>
</evidence>